<dbReference type="EMBL" id="CP012670">
    <property type="protein sequence ID" value="AUX24146.1"/>
    <property type="molecule type" value="Genomic_DNA"/>
</dbReference>
<organism evidence="2 3">
    <name type="scientific">Sorangium cellulosum</name>
    <name type="common">Polyangium cellulosum</name>
    <dbReference type="NCBI Taxonomy" id="56"/>
    <lineage>
        <taxon>Bacteria</taxon>
        <taxon>Pseudomonadati</taxon>
        <taxon>Myxococcota</taxon>
        <taxon>Polyangia</taxon>
        <taxon>Polyangiales</taxon>
        <taxon>Polyangiaceae</taxon>
        <taxon>Sorangium</taxon>
    </lineage>
</organism>
<feature type="signal peptide" evidence="1">
    <location>
        <begin position="1"/>
        <end position="20"/>
    </location>
</feature>
<accession>A0A4P2Q519</accession>
<evidence type="ECO:0008006" key="4">
    <source>
        <dbReference type="Google" id="ProtNLM"/>
    </source>
</evidence>
<dbReference type="Proteomes" id="UP000295781">
    <property type="component" value="Chromosome"/>
</dbReference>
<dbReference type="RefSeq" id="WP_129349826.1">
    <property type="nucleotide sequence ID" value="NZ_CP012670.1"/>
</dbReference>
<dbReference type="AlphaFoldDB" id="A0A4P2Q519"/>
<proteinExistence type="predicted"/>
<evidence type="ECO:0000256" key="1">
    <source>
        <dbReference type="SAM" id="SignalP"/>
    </source>
</evidence>
<gene>
    <name evidence="2" type="ORF">SOCEGT47_046820</name>
</gene>
<keyword evidence="1" id="KW-0732">Signal</keyword>
<protein>
    <recommendedName>
        <fullName evidence="4">Secreted protein</fullName>
    </recommendedName>
</protein>
<feature type="chain" id="PRO_5020179061" description="Secreted protein" evidence="1">
    <location>
        <begin position="21"/>
        <end position="324"/>
    </location>
</feature>
<reference evidence="2 3" key="1">
    <citation type="submission" date="2015-09" db="EMBL/GenBank/DDBJ databases">
        <title>Sorangium comparison.</title>
        <authorList>
            <person name="Zaburannyi N."/>
            <person name="Bunk B."/>
            <person name="Overmann J."/>
            <person name="Mueller R."/>
        </authorList>
    </citation>
    <scope>NUCLEOTIDE SEQUENCE [LARGE SCALE GENOMIC DNA]</scope>
    <source>
        <strain evidence="2 3">So ceGT47</strain>
    </source>
</reference>
<name>A0A4P2Q519_SORCE</name>
<dbReference type="OrthoDB" id="5498040at2"/>
<evidence type="ECO:0000313" key="2">
    <source>
        <dbReference type="EMBL" id="AUX24146.1"/>
    </source>
</evidence>
<sequence length="324" mass="33563">MRRHVLLAACACPILAAAAAATVPGCGEEFEDICAFLEDPNSCYATYHRDIGARCGAQGDGDAPKGTFASREALDVCFLNEGGQVVFDPPLDLAAFPPKSLSFKRLDALAQECGSFTFSGEYSYSVTIHPCGEPEEDTAADAGPLPLCADGSGAGEGIARVSGGTVTVTTPEGRDTLDVSCADGTTHHFNRIDAERKCVERTPLLPRAVLEASAGNQPPPDAGPVPPDTFAGSISFRVHYPPSAGSGAAGDVVTYFTCQIPPPAAICFNGEKDGLETDIDCGGTLCEKRCGKGQSCAQDGDCDALSCLPDSTGFRKCTDPNAEP</sequence>
<evidence type="ECO:0000313" key="3">
    <source>
        <dbReference type="Proteomes" id="UP000295781"/>
    </source>
</evidence>